<sequence>MLAKEFITLSTQKYTPTKPTSTTKLCFGNEEIMADKITTASAAWLTDPTVFAVNRTPAHSNHVTFSHIPAIGEPSDLKQSLDGEWRVEMVQASDIDLEEEPFAAEDFDDSAFGRIDVPSHLQNAGYMNHKYVNIQYPWDGHENPQEPNVPETNHVALYRRTFTVAERLDTARQNGGTVSITFHGMATAIYVWVNGVFVGYGEDGYTPNEFDITEALHDGENVVAVACYEYASASWLEDQDYWRLHGLFRSVELAAQPHVHIEDMKVEADWNPETATGSLDALLAVRNAKNAATVSATLKDLSGNVVWETALAASDETGIVSGSLDVKPWSAESPALYELQVVVIGHDGAIVETATQRVGFRRFRIEDGIMKLNGKRVVFKGADRHEFDAKRGRAITRQDMIDDITFCKRHNINAIRTSHYPNQEYWYDLCDEYGIYLIDETNLETHGSWCLPGDVVTEDSAVPGSKPEWEGACVDRVNSMMKRDYNHASVVIWSLGNESYAGDVFRAMSVHVHELDPNRPVHYEGVTHNRKYDDVTDIESRMYAHADEIEEYLKSDPKKPYISCEYMHAMGNSVGNMDEYTALERYPQYQGGFIWDFIDQAILVRLPDGDERLCYGGDFGDRPSDYEFSGDGLLFADRTPSPKAQDVKQLYANVRIVPGETGVEIANDNLFVSTADYVFVTRVLADGEPVWQAEQRFDVPAGETKHFDIEWPLEAYRGQANELTLEVSQRLAAAEEWASKGYELSFGQTVVAGSKPVAASETKPVDGIVTVGRWNAGVQGSGREILLSRTQGGIVSYTLDGREFVLRKPTLTTFRALTDNDRGAGHGYDRAQWVGAGRYAKCVNNTIEQVNDDTLKAVYEYELATPQRTHVTITYVADTTGKLHLSVDYPGETQEAPTIPAFGLEWTLPVEYSNLRFYGPGPDETYADRKHAKLGIWNTNAYDDHAPYLMPQETGNHEDVRWAEITDDAGHGMRVSRHGESAFALSLQPYSAFMLEEAQHQDELPAPKHMFLRVLAAQMGVGGDDSWMSPVHPQYHIPADKPLHLDVDIELI</sequence>
<dbReference type="GO" id="GO:0009341">
    <property type="term" value="C:beta-galactosidase complex"/>
    <property type="evidence" value="ECO:0007669"/>
    <property type="project" value="InterPro"/>
</dbReference>
<dbReference type="PANTHER" id="PTHR46323">
    <property type="entry name" value="BETA-GALACTOSIDASE"/>
    <property type="match status" value="1"/>
</dbReference>
<dbReference type="InterPro" id="IPR008979">
    <property type="entry name" value="Galactose-bd-like_sf"/>
</dbReference>
<dbReference type="InterPro" id="IPR011013">
    <property type="entry name" value="Gal_mutarotase_sf_dom"/>
</dbReference>
<dbReference type="Gene3D" id="3.20.20.80">
    <property type="entry name" value="Glycosidases"/>
    <property type="match status" value="1"/>
</dbReference>
<dbReference type="AlphaFoldDB" id="C0BV67"/>
<dbReference type="InterPro" id="IPR006101">
    <property type="entry name" value="Glyco_hydro_2"/>
</dbReference>
<evidence type="ECO:0000256" key="7">
    <source>
        <dbReference type="RuleBase" id="RU361154"/>
    </source>
</evidence>
<comment type="caution">
    <text evidence="9">The sequence shown here is derived from an EMBL/GenBank/DDBJ whole genome shotgun (WGS) entry which is preliminary data.</text>
</comment>
<dbReference type="PANTHER" id="PTHR46323:SF2">
    <property type="entry name" value="BETA-GALACTOSIDASE"/>
    <property type="match status" value="1"/>
</dbReference>
<dbReference type="InterPro" id="IPR017853">
    <property type="entry name" value="GH"/>
</dbReference>
<evidence type="ECO:0000256" key="1">
    <source>
        <dbReference type="ARBA" id="ARBA00001412"/>
    </source>
</evidence>
<comment type="similarity">
    <text evidence="2 7">Belongs to the glycosyl hydrolase 2 family.</text>
</comment>
<protein>
    <recommendedName>
        <fullName evidence="3 7">Beta-galactosidase</fullName>
        <ecNumber evidence="3 7">3.2.1.23</ecNumber>
    </recommendedName>
    <alternativeName>
        <fullName evidence="6 7">Lactase</fullName>
    </alternativeName>
</protein>
<dbReference type="Pfam" id="PF00703">
    <property type="entry name" value="Glyco_hydro_2"/>
    <property type="match status" value="1"/>
</dbReference>
<dbReference type="InterPro" id="IPR006104">
    <property type="entry name" value="Glyco_hydro_2_N"/>
</dbReference>
<dbReference type="InterPro" id="IPR006102">
    <property type="entry name" value="Ig-like_GH2"/>
</dbReference>
<dbReference type="SUPFAM" id="SSF74650">
    <property type="entry name" value="Galactose mutarotase-like"/>
    <property type="match status" value="1"/>
</dbReference>
<evidence type="ECO:0000259" key="8">
    <source>
        <dbReference type="SMART" id="SM01038"/>
    </source>
</evidence>
<gene>
    <name evidence="9" type="ORF">BIFPSEUDO_04310</name>
</gene>
<comment type="catalytic activity">
    <reaction evidence="1 7">
        <text>Hydrolysis of terminal non-reducing beta-D-galactose residues in beta-D-galactosides.</text>
        <dbReference type="EC" id="3.2.1.23"/>
    </reaction>
</comment>
<reference evidence="9 10" key="1">
    <citation type="submission" date="2009-02" db="EMBL/GenBank/DDBJ databases">
        <title>Draft genome sequence of Bifidobacterium pseudocatenulatum (DSM 20438).</title>
        <authorList>
            <person name="Sudarsanam P."/>
            <person name="Ley R."/>
            <person name="Guruge J."/>
            <person name="Turnbaugh P.J."/>
            <person name="Mahowald M."/>
            <person name="Liep D."/>
            <person name="Gordon J."/>
        </authorList>
    </citation>
    <scope>NUCLEOTIDE SEQUENCE [LARGE SCALE GENOMIC DNA]</scope>
    <source>
        <strain evidence="9 10">DSM 20438</strain>
    </source>
</reference>
<dbReference type="InterPro" id="IPR032312">
    <property type="entry name" value="LacZ_4"/>
</dbReference>
<dbReference type="Gene3D" id="2.70.98.10">
    <property type="match status" value="1"/>
</dbReference>
<dbReference type="PRINTS" id="PR00132">
    <property type="entry name" value="GLHYDRLASE2"/>
</dbReference>
<evidence type="ECO:0000256" key="4">
    <source>
        <dbReference type="ARBA" id="ARBA00022801"/>
    </source>
</evidence>
<evidence type="ECO:0000256" key="2">
    <source>
        <dbReference type="ARBA" id="ARBA00007401"/>
    </source>
</evidence>
<accession>C0BV67</accession>
<dbReference type="Gene3D" id="2.60.40.10">
    <property type="entry name" value="Immunoglobulins"/>
    <property type="match status" value="2"/>
</dbReference>
<dbReference type="PROSITE" id="PS00719">
    <property type="entry name" value="GLYCOSYL_HYDROL_F2_1"/>
    <property type="match status" value="1"/>
</dbReference>
<reference evidence="9 10" key="2">
    <citation type="submission" date="2009-02" db="EMBL/GenBank/DDBJ databases">
        <authorList>
            <person name="Fulton L."/>
            <person name="Clifton S."/>
            <person name="Fulton B."/>
            <person name="Xu J."/>
            <person name="Minx P."/>
            <person name="Pepin K.H."/>
            <person name="Johnson M."/>
            <person name="Bhonagiri V."/>
            <person name="Nash W.E."/>
            <person name="Mardis E.R."/>
            <person name="Wilson R.K."/>
        </authorList>
    </citation>
    <scope>NUCLEOTIDE SEQUENCE [LARGE SCALE GENOMIC DNA]</scope>
    <source>
        <strain evidence="9 10">DSM 20438</strain>
    </source>
</reference>
<evidence type="ECO:0000313" key="9">
    <source>
        <dbReference type="EMBL" id="EEG70041.1"/>
    </source>
</evidence>
<dbReference type="Pfam" id="PF16353">
    <property type="entry name" value="LacZ_4"/>
    <property type="match status" value="1"/>
</dbReference>
<dbReference type="GO" id="GO:0005990">
    <property type="term" value="P:lactose catabolic process"/>
    <property type="evidence" value="ECO:0007669"/>
    <property type="project" value="TreeGrafter"/>
</dbReference>
<dbReference type="GO" id="GO:0004565">
    <property type="term" value="F:beta-galactosidase activity"/>
    <property type="evidence" value="ECO:0007669"/>
    <property type="project" value="UniProtKB-EC"/>
</dbReference>
<evidence type="ECO:0000313" key="10">
    <source>
        <dbReference type="Proteomes" id="UP000003875"/>
    </source>
</evidence>
<dbReference type="Gene3D" id="2.60.120.260">
    <property type="entry name" value="Galactose-binding domain-like"/>
    <property type="match status" value="1"/>
</dbReference>
<dbReference type="GO" id="GO:0030246">
    <property type="term" value="F:carbohydrate binding"/>
    <property type="evidence" value="ECO:0007669"/>
    <property type="project" value="InterPro"/>
</dbReference>
<dbReference type="InterPro" id="IPR036156">
    <property type="entry name" value="Beta-gal/glucu_dom_sf"/>
</dbReference>
<name>C0BV67_BIFPS</name>
<dbReference type="SUPFAM" id="SSF49303">
    <property type="entry name" value="beta-Galactosidase/glucuronidase domain"/>
    <property type="match status" value="2"/>
</dbReference>
<dbReference type="InterPro" id="IPR050347">
    <property type="entry name" value="Bact_Beta-galactosidase"/>
</dbReference>
<keyword evidence="5 7" id="KW-0326">Glycosidase</keyword>
<keyword evidence="4 7" id="KW-0378">Hydrolase</keyword>
<dbReference type="eggNOG" id="COG3250">
    <property type="taxonomic scope" value="Bacteria"/>
</dbReference>
<evidence type="ECO:0000256" key="5">
    <source>
        <dbReference type="ARBA" id="ARBA00023295"/>
    </source>
</evidence>
<dbReference type="SUPFAM" id="SSF49785">
    <property type="entry name" value="Galactose-binding domain-like"/>
    <property type="match status" value="1"/>
</dbReference>
<dbReference type="EMBL" id="ABXX02000006">
    <property type="protein sequence ID" value="EEG70041.1"/>
    <property type="molecule type" value="Genomic_DNA"/>
</dbReference>
<dbReference type="Pfam" id="PF02929">
    <property type="entry name" value="Bgal_small_N"/>
    <property type="match status" value="1"/>
</dbReference>
<dbReference type="Pfam" id="PF02837">
    <property type="entry name" value="Glyco_hydro_2_N"/>
    <property type="match status" value="1"/>
</dbReference>
<evidence type="ECO:0000256" key="3">
    <source>
        <dbReference type="ARBA" id="ARBA00012756"/>
    </source>
</evidence>
<dbReference type="EC" id="3.2.1.23" evidence="3 7"/>
<dbReference type="InterPro" id="IPR023230">
    <property type="entry name" value="Glyco_hydro_2_CS"/>
</dbReference>
<evidence type="ECO:0000256" key="6">
    <source>
        <dbReference type="ARBA" id="ARBA00032230"/>
    </source>
</evidence>
<dbReference type="SMART" id="SM01038">
    <property type="entry name" value="Bgal_small_N"/>
    <property type="match status" value="1"/>
</dbReference>
<proteinExistence type="inferred from homology"/>
<dbReference type="SUPFAM" id="SSF51445">
    <property type="entry name" value="(Trans)glycosidases"/>
    <property type="match status" value="1"/>
</dbReference>
<dbReference type="InterPro" id="IPR004199">
    <property type="entry name" value="B-gal_small/dom_5"/>
</dbReference>
<dbReference type="Pfam" id="PF02836">
    <property type="entry name" value="Glyco_hydro_2_C"/>
    <property type="match status" value="1"/>
</dbReference>
<feature type="domain" description="Beta galactosidase small chain/" evidence="8">
    <location>
        <begin position="777"/>
        <end position="1050"/>
    </location>
</feature>
<dbReference type="Proteomes" id="UP000003875">
    <property type="component" value="Unassembled WGS sequence"/>
</dbReference>
<dbReference type="InterPro" id="IPR013783">
    <property type="entry name" value="Ig-like_fold"/>
</dbReference>
<organism evidence="9 10">
    <name type="scientific">Bifidobacterium pseudocatenulatum DSM 20438 = JCM 1200 = LMG 10505</name>
    <dbReference type="NCBI Taxonomy" id="547043"/>
    <lineage>
        <taxon>Bacteria</taxon>
        <taxon>Bacillati</taxon>
        <taxon>Actinomycetota</taxon>
        <taxon>Actinomycetes</taxon>
        <taxon>Bifidobacteriales</taxon>
        <taxon>Bifidobacteriaceae</taxon>
        <taxon>Bifidobacterium</taxon>
    </lineage>
</organism>
<dbReference type="InterPro" id="IPR006103">
    <property type="entry name" value="Glyco_hydro_2_cat"/>
</dbReference>
<dbReference type="InterPro" id="IPR014718">
    <property type="entry name" value="GH-type_carb-bd"/>
</dbReference>